<proteinExistence type="inferred from homology"/>
<dbReference type="InterPro" id="IPR050626">
    <property type="entry name" value="Peptidase_M16"/>
</dbReference>
<keyword evidence="4" id="KW-0862">Zinc</keyword>
<feature type="domain" description="Peptidase M16 N-terminal" evidence="7">
    <location>
        <begin position="38"/>
        <end position="178"/>
    </location>
</feature>
<evidence type="ECO:0000256" key="1">
    <source>
        <dbReference type="ARBA" id="ARBA00007261"/>
    </source>
</evidence>
<evidence type="ECO:0000256" key="3">
    <source>
        <dbReference type="ARBA" id="ARBA00022801"/>
    </source>
</evidence>
<dbReference type="PANTHER" id="PTHR43690:SF17">
    <property type="entry name" value="PROTEIN YHJJ"/>
    <property type="match status" value="1"/>
</dbReference>
<dbReference type="InterPro" id="IPR011765">
    <property type="entry name" value="Pept_M16_N"/>
</dbReference>
<evidence type="ECO:0000259" key="7">
    <source>
        <dbReference type="Pfam" id="PF00675"/>
    </source>
</evidence>
<organism evidence="9 10">
    <name type="scientific">Marinifilum caeruleilacunae</name>
    <dbReference type="NCBI Taxonomy" id="2499076"/>
    <lineage>
        <taxon>Bacteria</taxon>
        <taxon>Pseudomonadati</taxon>
        <taxon>Bacteroidota</taxon>
        <taxon>Bacteroidia</taxon>
        <taxon>Marinilabiliales</taxon>
        <taxon>Marinifilaceae</taxon>
    </lineage>
</organism>
<gene>
    <name evidence="9" type="ORF">ELS83_06980</name>
</gene>
<dbReference type="PANTHER" id="PTHR43690">
    <property type="entry name" value="NARDILYSIN"/>
    <property type="match status" value="1"/>
</dbReference>
<name>A0ABX1WU72_9BACT</name>
<evidence type="ECO:0000256" key="4">
    <source>
        <dbReference type="ARBA" id="ARBA00022833"/>
    </source>
</evidence>
<evidence type="ECO:0000313" key="10">
    <source>
        <dbReference type="Proteomes" id="UP000732105"/>
    </source>
</evidence>
<dbReference type="SUPFAM" id="SSF63411">
    <property type="entry name" value="LuxS/MPP-like metallohydrolase"/>
    <property type="match status" value="2"/>
</dbReference>
<reference evidence="9 10" key="1">
    <citation type="submission" date="2018-12" db="EMBL/GenBank/DDBJ databases">
        <title>Marinifilum JC070 sp. nov., a marine bacterium isolated from Yongle Blue Hole in the South China Sea.</title>
        <authorList>
            <person name="Fu T."/>
        </authorList>
    </citation>
    <scope>NUCLEOTIDE SEQUENCE [LARGE SCALE GENOMIC DNA]</scope>
    <source>
        <strain evidence="9 10">JC070</strain>
    </source>
</reference>
<dbReference type="Proteomes" id="UP000732105">
    <property type="component" value="Unassembled WGS sequence"/>
</dbReference>
<dbReference type="InterPro" id="IPR011249">
    <property type="entry name" value="Metalloenz_LuxS/M16"/>
</dbReference>
<dbReference type="Pfam" id="PF05193">
    <property type="entry name" value="Peptidase_M16_C"/>
    <property type="match status" value="1"/>
</dbReference>
<feature type="chain" id="PRO_5046011134" evidence="6">
    <location>
        <begin position="23"/>
        <end position="439"/>
    </location>
</feature>
<keyword evidence="5" id="KW-0482">Metalloprotease</keyword>
<evidence type="ECO:0000313" key="9">
    <source>
        <dbReference type="EMBL" id="NOU59557.1"/>
    </source>
</evidence>
<evidence type="ECO:0000256" key="5">
    <source>
        <dbReference type="ARBA" id="ARBA00023049"/>
    </source>
</evidence>
<dbReference type="RefSeq" id="WP_171594833.1">
    <property type="nucleotide sequence ID" value="NZ_RZNH01000008.1"/>
</dbReference>
<comment type="similarity">
    <text evidence="1">Belongs to the peptidase M16 family.</text>
</comment>
<keyword evidence="10" id="KW-1185">Reference proteome</keyword>
<feature type="domain" description="Peptidase M16 C-terminal" evidence="8">
    <location>
        <begin position="194"/>
        <end position="369"/>
    </location>
</feature>
<keyword evidence="3" id="KW-0378">Hydrolase</keyword>
<sequence length="439" mass="50499">MKKLLLLSLLVVTVLASGFSQSGKIEFEEYDLDNGLHVILQQDHTTPNIVVSVMYHVGSKNENPELTGFAHFFEHLMFEGTKNIPRHQYDKYVSRAGGELNANTSTDRTYYFEMLPSNQLALGLWLESERMLHAKVEEIGIKTQKGVVIQEKKQRYDNPPYGTILPQTMAHAYEKHPYRWTPIGDENHIRNAKNEDFINFYKEFYVPNNAVLTICGDFDKAEAKKLVNDYFAEIPKGTKEIYRPNIVEPKKTAEVRDTVFDNIQLPAVIQAYHIPAVGTKDFYAVDMLSKLMTDGKSSRLYKELVDKQQKAIQLMAFPMPYEDPGLTLAFGIPNMGVDPKALEDEMDKQFAVVRDELISDREFQKLRNKIENELVGSNATIADRAENLATAYTYFKDTERVNKELDKYFAVTKEDIRSVAKKYFVPENRVVLYYLPKQK</sequence>
<protein>
    <submittedName>
        <fullName evidence="9">Insulinase family protein</fullName>
    </submittedName>
</protein>
<keyword evidence="2" id="KW-0645">Protease</keyword>
<dbReference type="InterPro" id="IPR007863">
    <property type="entry name" value="Peptidase_M16_C"/>
</dbReference>
<evidence type="ECO:0000256" key="6">
    <source>
        <dbReference type="SAM" id="SignalP"/>
    </source>
</evidence>
<dbReference type="Pfam" id="PF00675">
    <property type="entry name" value="Peptidase_M16"/>
    <property type="match status" value="1"/>
</dbReference>
<dbReference type="Gene3D" id="3.30.830.10">
    <property type="entry name" value="Metalloenzyme, LuxS/M16 peptidase-like"/>
    <property type="match status" value="2"/>
</dbReference>
<accession>A0ABX1WU72</accession>
<feature type="signal peptide" evidence="6">
    <location>
        <begin position="1"/>
        <end position="22"/>
    </location>
</feature>
<dbReference type="EMBL" id="RZNH01000008">
    <property type="protein sequence ID" value="NOU59557.1"/>
    <property type="molecule type" value="Genomic_DNA"/>
</dbReference>
<evidence type="ECO:0000259" key="8">
    <source>
        <dbReference type="Pfam" id="PF05193"/>
    </source>
</evidence>
<comment type="caution">
    <text evidence="9">The sequence shown here is derived from an EMBL/GenBank/DDBJ whole genome shotgun (WGS) entry which is preliminary data.</text>
</comment>
<evidence type="ECO:0000256" key="2">
    <source>
        <dbReference type="ARBA" id="ARBA00022670"/>
    </source>
</evidence>
<keyword evidence="6" id="KW-0732">Signal</keyword>